<keyword evidence="2" id="KW-1185">Reference proteome</keyword>
<reference evidence="1" key="5">
    <citation type="journal article" date="2021" name="G3 (Bethesda)">
        <title>Aegilops tauschii genome assembly Aet v5.0 features greater sequence contiguity and improved annotation.</title>
        <authorList>
            <person name="Wang L."/>
            <person name="Zhu T."/>
            <person name="Rodriguez J.C."/>
            <person name="Deal K.R."/>
            <person name="Dubcovsky J."/>
            <person name="McGuire P.E."/>
            <person name="Lux T."/>
            <person name="Spannagl M."/>
            <person name="Mayer K.F.X."/>
            <person name="Baldrich P."/>
            <person name="Meyers B.C."/>
            <person name="Huo N."/>
            <person name="Gu Y.Q."/>
            <person name="Zhou H."/>
            <person name="Devos K.M."/>
            <person name="Bennetzen J.L."/>
            <person name="Unver T."/>
            <person name="Budak H."/>
            <person name="Gulick P.J."/>
            <person name="Galiba G."/>
            <person name="Kalapos B."/>
            <person name="Nelson D.R."/>
            <person name="Li P."/>
            <person name="You F.M."/>
            <person name="Luo M.C."/>
            <person name="Dvorak J."/>
        </authorList>
    </citation>
    <scope>NUCLEOTIDE SEQUENCE [LARGE SCALE GENOMIC DNA]</scope>
    <source>
        <strain evidence="1">cv. AL8/78</strain>
    </source>
</reference>
<reference evidence="2" key="1">
    <citation type="journal article" date="2014" name="Science">
        <title>Ancient hybridizations among the ancestral genomes of bread wheat.</title>
        <authorList>
            <consortium name="International Wheat Genome Sequencing Consortium,"/>
            <person name="Marcussen T."/>
            <person name="Sandve S.R."/>
            <person name="Heier L."/>
            <person name="Spannagl M."/>
            <person name="Pfeifer M."/>
            <person name="Jakobsen K.S."/>
            <person name="Wulff B.B."/>
            <person name="Steuernagel B."/>
            <person name="Mayer K.F."/>
            <person name="Olsen O.A."/>
        </authorList>
    </citation>
    <scope>NUCLEOTIDE SEQUENCE [LARGE SCALE GENOMIC DNA]</scope>
    <source>
        <strain evidence="2">cv. AL8/78</strain>
    </source>
</reference>
<dbReference type="AlphaFoldDB" id="A0A453ERE0"/>
<dbReference type="Proteomes" id="UP000015105">
    <property type="component" value="Chromosome 3D"/>
</dbReference>
<dbReference type="Gramene" id="AET3Gv20428800.8">
    <property type="protein sequence ID" value="AET3Gv20428800.8"/>
    <property type="gene ID" value="AET3Gv20428800"/>
</dbReference>
<organism evidence="1 2">
    <name type="scientific">Aegilops tauschii subsp. strangulata</name>
    <name type="common">Goatgrass</name>
    <dbReference type="NCBI Taxonomy" id="200361"/>
    <lineage>
        <taxon>Eukaryota</taxon>
        <taxon>Viridiplantae</taxon>
        <taxon>Streptophyta</taxon>
        <taxon>Embryophyta</taxon>
        <taxon>Tracheophyta</taxon>
        <taxon>Spermatophyta</taxon>
        <taxon>Magnoliopsida</taxon>
        <taxon>Liliopsida</taxon>
        <taxon>Poales</taxon>
        <taxon>Poaceae</taxon>
        <taxon>BOP clade</taxon>
        <taxon>Pooideae</taxon>
        <taxon>Triticodae</taxon>
        <taxon>Triticeae</taxon>
        <taxon>Triticinae</taxon>
        <taxon>Aegilops</taxon>
    </lineage>
</organism>
<reference evidence="1" key="4">
    <citation type="submission" date="2019-03" db="UniProtKB">
        <authorList>
            <consortium name="EnsemblPlants"/>
        </authorList>
    </citation>
    <scope>IDENTIFICATION</scope>
</reference>
<evidence type="ECO:0000313" key="2">
    <source>
        <dbReference type="Proteomes" id="UP000015105"/>
    </source>
</evidence>
<dbReference type="EnsemblPlants" id="AET3Gv20428800.8">
    <property type="protein sequence ID" value="AET3Gv20428800.8"/>
    <property type="gene ID" value="AET3Gv20428800"/>
</dbReference>
<protein>
    <submittedName>
        <fullName evidence="1">Uncharacterized protein</fullName>
    </submittedName>
</protein>
<evidence type="ECO:0000313" key="1">
    <source>
        <dbReference type="EnsemblPlants" id="AET3Gv20428800.8"/>
    </source>
</evidence>
<reference evidence="1" key="3">
    <citation type="journal article" date="2017" name="Nature">
        <title>Genome sequence of the progenitor of the wheat D genome Aegilops tauschii.</title>
        <authorList>
            <person name="Luo M.C."/>
            <person name="Gu Y.Q."/>
            <person name="Puiu D."/>
            <person name="Wang H."/>
            <person name="Twardziok S.O."/>
            <person name="Deal K.R."/>
            <person name="Huo N."/>
            <person name="Zhu T."/>
            <person name="Wang L."/>
            <person name="Wang Y."/>
            <person name="McGuire P.E."/>
            <person name="Liu S."/>
            <person name="Long H."/>
            <person name="Ramasamy R.K."/>
            <person name="Rodriguez J.C."/>
            <person name="Van S.L."/>
            <person name="Yuan L."/>
            <person name="Wang Z."/>
            <person name="Xia Z."/>
            <person name="Xiao L."/>
            <person name="Anderson O.D."/>
            <person name="Ouyang S."/>
            <person name="Liang Y."/>
            <person name="Zimin A.V."/>
            <person name="Pertea G."/>
            <person name="Qi P."/>
            <person name="Bennetzen J.L."/>
            <person name="Dai X."/>
            <person name="Dawson M.W."/>
            <person name="Muller H.G."/>
            <person name="Kugler K."/>
            <person name="Rivarola-Duarte L."/>
            <person name="Spannagl M."/>
            <person name="Mayer K.F.X."/>
            <person name="Lu F.H."/>
            <person name="Bevan M.W."/>
            <person name="Leroy P."/>
            <person name="Li P."/>
            <person name="You F.M."/>
            <person name="Sun Q."/>
            <person name="Liu Z."/>
            <person name="Lyons E."/>
            <person name="Wicker T."/>
            <person name="Salzberg S.L."/>
            <person name="Devos K.M."/>
            <person name="Dvorak J."/>
        </authorList>
    </citation>
    <scope>NUCLEOTIDE SEQUENCE [LARGE SCALE GENOMIC DNA]</scope>
    <source>
        <strain evidence="1">cv. AL8/78</strain>
    </source>
</reference>
<proteinExistence type="predicted"/>
<sequence>MMDAGEIVHFASPSYDQMNCGVQMSAKKAASLLQFVFF</sequence>
<name>A0A453ERE0_AEGTS</name>
<accession>A0A453ERE0</accession>
<reference evidence="2" key="2">
    <citation type="journal article" date="2017" name="Nat. Plants">
        <title>The Aegilops tauschii genome reveals multiple impacts of transposons.</title>
        <authorList>
            <person name="Zhao G."/>
            <person name="Zou C."/>
            <person name="Li K."/>
            <person name="Wang K."/>
            <person name="Li T."/>
            <person name="Gao L."/>
            <person name="Zhang X."/>
            <person name="Wang H."/>
            <person name="Yang Z."/>
            <person name="Liu X."/>
            <person name="Jiang W."/>
            <person name="Mao L."/>
            <person name="Kong X."/>
            <person name="Jiao Y."/>
            <person name="Jia J."/>
        </authorList>
    </citation>
    <scope>NUCLEOTIDE SEQUENCE [LARGE SCALE GENOMIC DNA]</scope>
    <source>
        <strain evidence="2">cv. AL8/78</strain>
    </source>
</reference>